<sequence length="100" mass="11467">MVTIEVPTIGTRHTHTTIIQYAIIMLFKSSAHLIAKRSPPHTIIPELHNIVSIVLIINNDYHYLPCDEFLAITECDGIMSRGCNVLLYITIRRYLLTYRA</sequence>
<organism evidence="1">
    <name type="scientific">Cacopsylla melanoneura</name>
    <dbReference type="NCBI Taxonomy" id="428564"/>
    <lineage>
        <taxon>Eukaryota</taxon>
        <taxon>Metazoa</taxon>
        <taxon>Ecdysozoa</taxon>
        <taxon>Arthropoda</taxon>
        <taxon>Hexapoda</taxon>
        <taxon>Insecta</taxon>
        <taxon>Pterygota</taxon>
        <taxon>Neoptera</taxon>
        <taxon>Paraneoptera</taxon>
        <taxon>Hemiptera</taxon>
        <taxon>Sternorrhyncha</taxon>
        <taxon>Psylloidea</taxon>
        <taxon>Psyllidae</taxon>
        <taxon>Psyllinae</taxon>
        <taxon>Cacopsylla</taxon>
    </lineage>
</organism>
<accession>A0A8D8ZC56</accession>
<dbReference type="EMBL" id="HBUF01484704">
    <property type="protein sequence ID" value="CAG6745129.1"/>
    <property type="molecule type" value="Transcribed_RNA"/>
</dbReference>
<dbReference type="AlphaFoldDB" id="A0A8D8ZC56"/>
<dbReference type="EMBL" id="HBUF01484703">
    <property type="protein sequence ID" value="CAG6745128.1"/>
    <property type="molecule type" value="Transcribed_RNA"/>
</dbReference>
<reference evidence="1" key="1">
    <citation type="submission" date="2021-05" db="EMBL/GenBank/DDBJ databases">
        <authorList>
            <person name="Alioto T."/>
            <person name="Alioto T."/>
            <person name="Gomez Garrido J."/>
        </authorList>
    </citation>
    <scope>NUCLEOTIDE SEQUENCE</scope>
</reference>
<evidence type="ECO:0000313" key="1">
    <source>
        <dbReference type="EMBL" id="CAG6745128.1"/>
    </source>
</evidence>
<proteinExistence type="predicted"/>
<protein>
    <submittedName>
        <fullName evidence="1">Uncharacterized protein</fullName>
    </submittedName>
</protein>
<name>A0A8D8ZC56_9HEMI</name>